<evidence type="ECO:0000313" key="2">
    <source>
        <dbReference type="EMBL" id="KWT84060.1"/>
    </source>
</evidence>
<evidence type="ECO:0000256" key="1">
    <source>
        <dbReference type="ARBA" id="ARBA00022679"/>
    </source>
</evidence>
<reference evidence="2 3" key="1">
    <citation type="submission" date="2015-11" db="EMBL/GenBank/DDBJ databases">
        <authorList>
            <person name="Lin W."/>
        </authorList>
    </citation>
    <scope>NUCLEOTIDE SEQUENCE [LARGE SCALE GENOMIC DNA]</scope>
    <source>
        <strain evidence="2 3">HCH-1</strain>
    </source>
</reference>
<dbReference type="PANTHER" id="PTHR43861">
    <property type="entry name" value="TRANS-ACONITATE 2-METHYLTRANSFERASE-RELATED"/>
    <property type="match status" value="1"/>
</dbReference>
<protein>
    <submittedName>
        <fullName evidence="2">Methyltransferase</fullName>
    </submittedName>
</protein>
<dbReference type="CDD" id="cd02440">
    <property type="entry name" value="AdoMet_MTases"/>
    <property type="match status" value="1"/>
</dbReference>
<dbReference type="RefSeq" id="WP_085052596.1">
    <property type="nucleotide sequence ID" value="NZ_LNQR01000070.1"/>
</dbReference>
<dbReference type="Gene3D" id="3.40.50.150">
    <property type="entry name" value="Vaccinia Virus protein VP39"/>
    <property type="match status" value="1"/>
</dbReference>
<dbReference type="SUPFAM" id="SSF53335">
    <property type="entry name" value="S-adenosyl-L-methionine-dependent methyltransferases"/>
    <property type="match status" value="1"/>
</dbReference>
<dbReference type="EMBL" id="LNQR01000070">
    <property type="protein sequence ID" value="KWT84060.1"/>
    <property type="molecule type" value="Genomic_DNA"/>
</dbReference>
<proteinExistence type="predicted"/>
<dbReference type="PANTHER" id="PTHR43861:SF3">
    <property type="entry name" value="PUTATIVE (AFU_ORTHOLOGUE AFUA_2G14390)-RELATED"/>
    <property type="match status" value="1"/>
</dbReference>
<comment type="caution">
    <text evidence="2">The sequence shown here is derived from an EMBL/GenBank/DDBJ whole genome shotgun (WGS) entry which is preliminary data.</text>
</comment>
<dbReference type="InterPro" id="IPR029063">
    <property type="entry name" value="SAM-dependent_MTases_sf"/>
</dbReference>
<name>A0ABR5SG81_9BACT</name>
<accession>A0ABR5SG81</accession>
<dbReference type="GO" id="GO:0008168">
    <property type="term" value="F:methyltransferase activity"/>
    <property type="evidence" value="ECO:0007669"/>
    <property type="project" value="UniProtKB-KW"/>
</dbReference>
<keyword evidence="3" id="KW-1185">Reference proteome</keyword>
<dbReference type="Pfam" id="PF13489">
    <property type="entry name" value="Methyltransf_23"/>
    <property type="match status" value="1"/>
</dbReference>
<dbReference type="GO" id="GO:0032259">
    <property type="term" value="P:methylation"/>
    <property type="evidence" value="ECO:0007669"/>
    <property type="project" value="UniProtKB-KW"/>
</dbReference>
<dbReference type="Proteomes" id="UP000060487">
    <property type="component" value="Unassembled WGS sequence"/>
</dbReference>
<gene>
    <name evidence="2" type="ORF">ASN18_1987</name>
</gene>
<organism evidence="2 3">
    <name type="scientific">Candidatus Magnetominusculus xianensis</name>
    <dbReference type="NCBI Taxonomy" id="1748249"/>
    <lineage>
        <taxon>Bacteria</taxon>
        <taxon>Pseudomonadati</taxon>
        <taxon>Nitrospirota</taxon>
        <taxon>Nitrospiria</taxon>
        <taxon>Nitrospirales</taxon>
        <taxon>Nitrospiraceae</taxon>
        <taxon>Candidatus Magnetominusculus</taxon>
    </lineage>
</organism>
<keyword evidence="1" id="KW-0808">Transferase</keyword>
<keyword evidence="2" id="KW-0489">Methyltransferase</keyword>
<evidence type="ECO:0000313" key="3">
    <source>
        <dbReference type="Proteomes" id="UP000060487"/>
    </source>
</evidence>
<sequence>MFGAQIKEFIIDNTTEGLRPFIGQMDFEPAAKCWCGGQPEPWTPEFALYLRCPSCGCKPVRFRPTTESLQRFYSSTYWYEYQQVHKCPTVEERFEGDMLDRVPLYLNWLRGLHPPPCKVLEIGSGNGRLLFELKQAGYDCTGVEMDKNLAALVTNKTGVTVVHGSFPPGNDPIYDLIVIIDVLEHAPDQINFVQNVKSRLSSSGKVLVHCPVLDTLEASIQFRHMFNPLSHLWIHTSESFSKLWLEAGLRSAKVGELFNMPVYAVNKL</sequence>